<accession>A0A7D4BHE5</accession>
<dbReference type="PANTHER" id="PTHR43586">
    <property type="entry name" value="CYSTEINE DESULFURASE"/>
    <property type="match status" value="1"/>
</dbReference>
<dbReference type="InterPro" id="IPR015421">
    <property type="entry name" value="PyrdxlP-dep_Trfase_major"/>
</dbReference>
<evidence type="ECO:0000256" key="3">
    <source>
        <dbReference type="ARBA" id="ARBA00012239"/>
    </source>
</evidence>
<dbReference type="Gene3D" id="3.90.1150.10">
    <property type="entry name" value="Aspartate Aminotransferase, domain 1"/>
    <property type="match status" value="1"/>
</dbReference>
<feature type="domain" description="Aminotransferase class V" evidence="6">
    <location>
        <begin position="2"/>
        <end position="367"/>
    </location>
</feature>
<evidence type="ECO:0000259" key="6">
    <source>
        <dbReference type="Pfam" id="PF00266"/>
    </source>
</evidence>
<comment type="similarity">
    <text evidence="2">Belongs to the class-V pyridoxal-phosphate-dependent aminotransferase family. Csd subfamily.</text>
</comment>
<dbReference type="PIRSF" id="PIRSF005572">
    <property type="entry name" value="NifS"/>
    <property type="match status" value="1"/>
</dbReference>
<evidence type="ECO:0000256" key="4">
    <source>
        <dbReference type="ARBA" id="ARBA00022898"/>
    </source>
</evidence>
<dbReference type="Proteomes" id="UP000503088">
    <property type="component" value="Chromosome"/>
</dbReference>
<keyword evidence="7" id="KW-0808">Transferase</keyword>
<protein>
    <recommendedName>
        <fullName evidence="3">cysteine desulfurase</fullName>
        <ecNumber evidence="3">2.8.1.7</ecNumber>
    </recommendedName>
</protein>
<comment type="catalytic activity">
    <reaction evidence="5">
        <text>(sulfur carrier)-H + L-cysteine = (sulfur carrier)-SH + L-alanine</text>
        <dbReference type="Rhea" id="RHEA:43892"/>
        <dbReference type="Rhea" id="RHEA-COMP:14737"/>
        <dbReference type="Rhea" id="RHEA-COMP:14739"/>
        <dbReference type="ChEBI" id="CHEBI:29917"/>
        <dbReference type="ChEBI" id="CHEBI:35235"/>
        <dbReference type="ChEBI" id="CHEBI:57972"/>
        <dbReference type="ChEBI" id="CHEBI:64428"/>
        <dbReference type="EC" id="2.8.1.7"/>
    </reaction>
</comment>
<reference evidence="7 8" key="1">
    <citation type="submission" date="2020-01" db="EMBL/GenBank/DDBJ databases">
        <authorList>
            <person name="Gulvik C.A."/>
            <person name="Batra D.G."/>
        </authorList>
    </citation>
    <scope>NUCLEOTIDE SEQUENCE [LARGE SCALE GENOMIC DNA]</scope>
    <source>
        <strain evidence="7 8">W9323</strain>
    </source>
</reference>
<dbReference type="NCBIfam" id="TIGR01977">
    <property type="entry name" value="am_tr_V_EF2568"/>
    <property type="match status" value="1"/>
</dbReference>
<evidence type="ECO:0000256" key="1">
    <source>
        <dbReference type="ARBA" id="ARBA00001933"/>
    </source>
</evidence>
<evidence type="ECO:0000313" key="7">
    <source>
        <dbReference type="EMBL" id="QKG85812.1"/>
    </source>
</evidence>
<organism evidence="7 8">
    <name type="scientific">Kroppenstedtia pulmonis</name>
    <dbReference type="NCBI Taxonomy" id="1380685"/>
    <lineage>
        <taxon>Bacteria</taxon>
        <taxon>Bacillati</taxon>
        <taxon>Bacillota</taxon>
        <taxon>Bacilli</taxon>
        <taxon>Bacillales</taxon>
        <taxon>Thermoactinomycetaceae</taxon>
        <taxon>Kroppenstedtia</taxon>
    </lineage>
</organism>
<dbReference type="InterPro" id="IPR000192">
    <property type="entry name" value="Aminotrans_V_dom"/>
</dbReference>
<proteinExistence type="inferred from homology"/>
<dbReference type="KEGG" id="kpul:GXN76_16010"/>
<dbReference type="InterPro" id="IPR010969">
    <property type="entry name" value="Cys_dSase-rel_unknwn_funct"/>
</dbReference>
<evidence type="ECO:0000313" key="8">
    <source>
        <dbReference type="Proteomes" id="UP000503088"/>
    </source>
</evidence>
<keyword evidence="7" id="KW-0032">Aminotransferase</keyword>
<dbReference type="Gene3D" id="3.40.640.10">
    <property type="entry name" value="Type I PLP-dependent aspartate aminotransferase-like (Major domain)"/>
    <property type="match status" value="1"/>
</dbReference>
<dbReference type="InterPro" id="IPR016454">
    <property type="entry name" value="Cysteine_dSase"/>
</dbReference>
<comment type="cofactor">
    <cofactor evidence="1">
        <name>pyridoxal 5'-phosphate</name>
        <dbReference type="ChEBI" id="CHEBI:597326"/>
    </cofactor>
</comment>
<dbReference type="InterPro" id="IPR015424">
    <property type="entry name" value="PyrdxlP-dep_Trfase"/>
</dbReference>
<sequence length="382" mass="41887">MIYLDNAATTWPKPKTVVEAMKQCVEEYGANPGRGNHRLSRIAGEKVEKTRYDLAQLFQIPDPNNLFFCVNGTLGINLGLKGVLRPGDHVIATRWEHNAVARPLESLKEEKQIQVSYLSVGREGEMDLHELEKCIRRETRLMIVTHGSNVTGTVLPIQSISRVLHRHGVWLMVDAAQTAGILDLNVQEMGIDILVAPGHKGLLGPQGTGFLYVHPDIPIQPVIQGGTGIRSESLEQDAERPYGFESGTLNTPGIAGLGAGIRFLNETGLEKIYSKEMALTKKIEEGLREIRGVILYTPNQLKLPVISFEMENLDSIQGATLLDQHYQICVRGGFHCAALAHQENGTASSGTIRISPGYFNTEQDAEVFLQAVAEISTAFVSG</sequence>
<dbReference type="EC" id="2.8.1.7" evidence="3"/>
<dbReference type="GO" id="GO:0008483">
    <property type="term" value="F:transaminase activity"/>
    <property type="evidence" value="ECO:0007669"/>
    <property type="project" value="UniProtKB-KW"/>
</dbReference>
<dbReference type="SUPFAM" id="SSF53383">
    <property type="entry name" value="PLP-dependent transferases"/>
    <property type="match status" value="1"/>
</dbReference>
<dbReference type="RefSeq" id="WP_173224953.1">
    <property type="nucleotide sequence ID" value="NZ_CP048104.1"/>
</dbReference>
<evidence type="ECO:0000256" key="2">
    <source>
        <dbReference type="ARBA" id="ARBA00010447"/>
    </source>
</evidence>
<dbReference type="Pfam" id="PF00266">
    <property type="entry name" value="Aminotran_5"/>
    <property type="match status" value="1"/>
</dbReference>
<name>A0A7D4BHE5_9BACL</name>
<dbReference type="AlphaFoldDB" id="A0A7D4BHE5"/>
<gene>
    <name evidence="7" type="ORF">GXN76_16010</name>
</gene>
<evidence type="ECO:0000256" key="5">
    <source>
        <dbReference type="ARBA" id="ARBA00050776"/>
    </source>
</evidence>
<dbReference type="InterPro" id="IPR015422">
    <property type="entry name" value="PyrdxlP-dep_Trfase_small"/>
</dbReference>
<dbReference type="EMBL" id="CP048104">
    <property type="protein sequence ID" value="QKG85812.1"/>
    <property type="molecule type" value="Genomic_DNA"/>
</dbReference>
<dbReference type="PANTHER" id="PTHR43586:SF4">
    <property type="entry name" value="ISOPENICILLIN N EPIMERASE"/>
    <property type="match status" value="1"/>
</dbReference>
<keyword evidence="8" id="KW-1185">Reference proteome</keyword>
<keyword evidence="4" id="KW-0663">Pyridoxal phosphate</keyword>
<dbReference type="GO" id="GO:0031071">
    <property type="term" value="F:cysteine desulfurase activity"/>
    <property type="evidence" value="ECO:0007669"/>
    <property type="project" value="UniProtKB-EC"/>
</dbReference>